<feature type="domain" description="Dehydrogenase E1 component" evidence="5">
    <location>
        <begin position="38"/>
        <end position="317"/>
    </location>
</feature>
<dbReference type="PANTHER" id="PTHR43380">
    <property type="entry name" value="2-OXOISOVALERATE DEHYDROGENASE SUBUNIT ALPHA, MITOCHONDRIAL"/>
    <property type="match status" value="1"/>
</dbReference>
<dbReference type="SUPFAM" id="SSF52518">
    <property type="entry name" value="Thiamin diphosphate-binding fold (THDP-binding)"/>
    <property type="match status" value="1"/>
</dbReference>
<evidence type="ECO:0000256" key="3">
    <source>
        <dbReference type="ARBA" id="ARBA00023052"/>
    </source>
</evidence>
<organism evidence="6 7">
    <name type="scientific">Microvirgula aerodenitrificans</name>
    <dbReference type="NCBI Taxonomy" id="57480"/>
    <lineage>
        <taxon>Bacteria</taxon>
        <taxon>Pseudomonadati</taxon>
        <taxon>Pseudomonadota</taxon>
        <taxon>Betaproteobacteria</taxon>
        <taxon>Neisseriales</taxon>
        <taxon>Aquaspirillaceae</taxon>
        <taxon>Microvirgula</taxon>
    </lineage>
</organism>
<evidence type="ECO:0000313" key="7">
    <source>
        <dbReference type="Proteomes" id="UP000244173"/>
    </source>
</evidence>
<reference evidence="6 7" key="1">
    <citation type="submission" date="2018-04" db="EMBL/GenBank/DDBJ databases">
        <title>Denitrifier Microvirgula.</title>
        <authorList>
            <person name="Anderson E."/>
            <person name="Jang J."/>
            <person name="Ishii S."/>
        </authorList>
    </citation>
    <scope>NUCLEOTIDE SEQUENCE [LARGE SCALE GENOMIC DNA]</scope>
    <source>
        <strain evidence="6 7">BE2.4</strain>
    </source>
</reference>
<dbReference type="GO" id="GO:0004739">
    <property type="term" value="F:pyruvate dehydrogenase (acetyl-transferring) activity"/>
    <property type="evidence" value="ECO:0007669"/>
    <property type="project" value="UniProtKB-UniRule"/>
</dbReference>
<dbReference type="NCBIfam" id="TIGR03181">
    <property type="entry name" value="PDH_E1_alph_x"/>
    <property type="match status" value="1"/>
</dbReference>
<dbReference type="Proteomes" id="UP000244173">
    <property type="component" value="Chromosome"/>
</dbReference>
<dbReference type="Pfam" id="PF00676">
    <property type="entry name" value="E1_dh"/>
    <property type="match status" value="1"/>
</dbReference>
<dbReference type="KEGG" id="maer:DAI18_13290"/>
<dbReference type="EMBL" id="CP028519">
    <property type="protein sequence ID" value="AVY94905.1"/>
    <property type="molecule type" value="Genomic_DNA"/>
</dbReference>
<evidence type="ECO:0000256" key="1">
    <source>
        <dbReference type="ARBA" id="ARBA00001964"/>
    </source>
</evidence>
<dbReference type="GO" id="GO:0009083">
    <property type="term" value="P:branched-chain amino acid catabolic process"/>
    <property type="evidence" value="ECO:0007669"/>
    <property type="project" value="TreeGrafter"/>
</dbReference>
<dbReference type="STRING" id="1122240.GCA_000620105_01627"/>
<evidence type="ECO:0000256" key="2">
    <source>
        <dbReference type="ARBA" id="ARBA00023002"/>
    </source>
</evidence>
<evidence type="ECO:0000256" key="4">
    <source>
        <dbReference type="RuleBase" id="RU366007"/>
    </source>
</evidence>
<comment type="cofactor">
    <cofactor evidence="1 4">
        <name>thiamine diphosphate</name>
        <dbReference type="ChEBI" id="CHEBI:58937"/>
    </cofactor>
</comment>
<dbReference type="RefSeq" id="WP_028498946.1">
    <property type="nucleotide sequence ID" value="NZ_CALFSO010000016.1"/>
</dbReference>
<dbReference type="Gene3D" id="3.40.50.970">
    <property type="match status" value="1"/>
</dbReference>
<dbReference type="OrthoDB" id="9766715at2"/>
<dbReference type="InterPro" id="IPR029061">
    <property type="entry name" value="THDP-binding"/>
</dbReference>
<comment type="catalytic activity">
    <reaction evidence="4">
        <text>N(6)-[(R)-lipoyl]-L-lysyl-[protein] + pyruvate + H(+) = N(6)-[(R)-S(8)-acetyldihydrolipoyl]-L-lysyl-[protein] + CO2</text>
        <dbReference type="Rhea" id="RHEA:19189"/>
        <dbReference type="Rhea" id="RHEA-COMP:10474"/>
        <dbReference type="Rhea" id="RHEA-COMP:10478"/>
        <dbReference type="ChEBI" id="CHEBI:15361"/>
        <dbReference type="ChEBI" id="CHEBI:15378"/>
        <dbReference type="ChEBI" id="CHEBI:16526"/>
        <dbReference type="ChEBI" id="CHEBI:83099"/>
        <dbReference type="ChEBI" id="CHEBI:83111"/>
        <dbReference type="EC" id="1.2.4.1"/>
    </reaction>
</comment>
<dbReference type="PANTHER" id="PTHR43380:SF1">
    <property type="entry name" value="2-OXOISOVALERATE DEHYDROGENASE SUBUNIT ALPHA, MITOCHONDRIAL"/>
    <property type="match status" value="1"/>
</dbReference>
<dbReference type="InterPro" id="IPR050771">
    <property type="entry name" value="Alpha-ketoacid_DH_E1_comp"/>
</dbReference>
<keyword evidence="4 6" id="KW-0670">Pyruvate</keyword>
<dbReference type="EC" id="1.2.4.1" evidence="4"/>
<keyword evidence="3 4" id="KW-0786">Thiamine pyrophosphate</keyword>
<name>A0A2S0PC33_9NEIS</name>
<evidence type="ECO:0000313" key="6">
    <source>
        <dbReference type="EMBL" id="AVY94905.1"/>
    </source>
</evidence>
<comment type="function">
    <text evidence="4">The pyruvate dehydrogenase complex catalyzes the overall conversion of pyruvate to acetyl-CoA and CO(2). It contains multiple copies of three enzymatic components: pyruvate dehydrogenase (E1), dihydrolipoamide acetyltransferase (E2) and lipoamide dehydrogenase (E3).</text>
</comment>
<comment type="subunit">
    <text evidence="4">Heterodimer of an alpha and a beta chain.</text>
</comment>
<dbReference type="InterPro" id="IPR001017">
    <property type="entry name" value="DH_E1"/>
</dbReference>
<evidence type="ECO:0000259" key="5">
    <source>
        <dbReference type="Pfam" id="PF00676"/>
    </source>
</evidence>
<keyword evidence="2 4" id="KW-0560">Oxidoreductase</keyword>
<sequence>MDTVATFRVPRVAYLDSHGHLPAPPAGFDPDRLVPVYRGMMLTRAFDAKAVALQRTGQLRTYPSSLGQEAVSVGLASVMRPEDVLLPTYRETGAMLWRGVRMEEILLYWGGDERGSDFAGPREDFPIAVPIASQCCHAVGVAQAFKSRQSPRVAVCCLGDGASSKGDFYEAMNAAGVMQLPVVFVITNNQWAISVPRSRQTLAVSFAQKAIAAGIPGEQCDGNDPIAVRDAIGRAVERARRGEGASLVECVTYRLSDHTTADDARRYRDEAEVSAAWANEPVARLRHYLADQKRWSKQDEEALIAEIGAQVTAAVERYLATPLMPRQDLFDYLYAELPADLRRQRDAFLLDAEGAGHD</sequence>
<dbReference type="InterPro" id="IPR017596">
    <property type="entry name" value="PdhA/BkdA"/>
</dbReference>
<accession>A0A2S0PC33</accession>
<keyword evidence="7" id="KW-1185">Reference proteome</keyword>
<protein>
    <recommendedName>
        <fullName evidence="4">Pyruvate dehydrogenase E1 component subunit alpha</fullName>
        <ecNumber evidence="4">1.2.4.1</ecNumber>
    </recommendedName>
</protein>
<gene>
    <name evidence="6" type="primary">pdhA</name>
    <name evidence="6" type="ORF">DAI18_13290</name>
</gene>
<dbReference type="CDD" id="cd02000">
    <property type="entry name" value="TPP_E1_PDC_ADC_BCADC"/>
    <property type="match status" value="1"/>
</dbReference>
<proteinExistence type="predicted"/>
<dbReference type="AlphaFoldDB" id="A0A2S0PC33"/>